<evidence type="ECO:0000259" key="2">
    <source>
        <dbReference type="SMART" id="SM01204"/>
    </source>
</evidence>
<dbReference type="STRING" id="593133.SAMN04488006_0079"/>
<proteinExistence type="predicted"/>
<dbReference type="PANTHER" id="PTHR40252">
    <property type="entry name" value="BLR0328 PROTEIN"/>
    <property type="match status" value="1"/>
</dbReference>
<dbReference type="RefSeq" id="WP_090230322.1">
    <property type="nucleotide sequence ID" value="NZ_FOZP01000010.1"/>
</dbReference>
<evidence type="ECO:0000313" key="4">
    <source>
        <dbReference type="Proteomes" id="UP000199312"/>
    </source>
</evidence>
<dbReference type="OrthoDB" id="378730at2"/>
<protein>
    <submittedName>
        <fullName evidence="3">Uncharacterized conserved protein, contains FIST_N domain</fullName>
    </submittedName>
</protein>
<dbReference type="AlphaFoldDB" id="A0A1I6SRL4"/>
<dbReference type="Pfam" id="PF10442">
    <property type="entry name" value="FIST_C"/>
    <property type="match status" value="1"/>
</dbReference>
<name>A0A1I6SRL4_9FLAO</name>
<accession>A0A1I6SRL4</accession>
<dbReference type="SMART" id="SM01204">
    <property type="entry name" value="FIST_C"/>
    <property type="match status" value="1"/>
</dbReference>
<gene>
    <name evidence="3" type="ORF">SAMN04488006_0079</name>
</gene>
<dbReference type="EMBL" id="FOZP01000010">
    <property type="protein sequence ID" value="SFS79546.1"/>
    <property type="molecule type" value="Genomic_DNA"/>
</dbReference>
<feature type="domain" description="FIST C-domain" evidence="2">
    <location>
        <begin position="213"/>
        <end position="351"/>
    </location>
</feature>
<feature type="domain" description="FIST" evidence="1">
    <location>
        <begin position="27"/>
        <end position="212"/>
    </location>
</feature>
<dbReference type="InterPro" id="IPR019494">
    <property type="entry name" value="FIST_C"/>
</dbReference>
<dbReference type="Proteomes" id="UP000199312">
    <property type="component" value="Unassembled WGS sequence"/>
</dbReference>
<keyword evidence="4" id="KW-1185">Reference proteome</keyword>
<dbReference type="InterPro" id="IPR013702">
    <property type="entry name" value="FIST_domain_N"/>
</dbReference>
<organism evidence="3 4">
    <name type="scientific">Lutibacter maritimus</name>
    <dbReference type="NCBI Taxonomy" id="593133"/>
    <lineage>
        <taxon>Bacteria</taxon>
        <taxon>Pseudomonadati</taxon>
        <taxon>Bacteroidota</taxon>
        <taxon>Flavobacteriia</taxon>
        <taxon>Flavobacteriales</taxon>
        <taxon>Flavobacteriaceae</taxon>
        <taxon>Lutibacter</taxon>
    </lineage>
</organism>
<dbReference type="SMART" id="SM00897">
    <property type="entry name" value="FIST"/>
    <property type="match status" value="1"/>
</dbReference>
<dbReference type="PANTHER" id="PTHR40252:SF2">
    <property type="entry name" value="BLR0328 PROTEIN"/>
    <property type="match status" value="1"/>
</dbReference>
<evidence type="ECO:0000259" key="1">
    <source>
        <dbReference type="SMART" id="SM00897"/>
    </source>
</evidence>
<evidence type="ECO:0000313" key="3">
    <source>
        <dbReference type="EMBL" id="SFS79546.1"/>
    </source>
</evidence>
<dbReference type="Pfam" id="PF08495">
    <property type="entry name" value="FIST"/>
    <property type="match status" value="1"/>
</dbReference>
<sequence>MNEKYVTPNNSTSLAAELSTIENDTSIQSLLFFMAEKDAYESTLISALLKNSSKPIIGGIFPELIFNGERKNKGVLLMPLNFKLTTQLIDLSFTSEALFSQLETVQQQSTDPDSCLFVFMDAFSSGKEILTETLFNFFGINPTYIGGGAGSLKFNQFPCIINNNGVHKNAAVIGWAKKHINLGAAHGWNSISAPLKVTECTKNEIKSINWKPAFEVYKEIVEPHSGMQFTNNNFFEIAKSYPFGISKIDGEKVVRDPFKTTDNNIHFIDQIEEGSYVEILNGNIKSLLNGAKSAINKSIKNHTHKNHETVFCIDCISRVLYLNNHLQDELNIVSQHTKASGIFSIGEIANSDSILEIYNKTIVTAIW</sequence>
<reference evidence="4" key="1">
    <citation type="submission" date="2016-10" db="EMBL/GenBank/DDBJ databases">
        <authorList>
            <person name="Varghese N."/>
            <person name="Submissions S."/>
        </authorList>
    </citation>
    <scope>NUCLEOTIDE SEQUENCE [LARGE SCALE GENOMIC DNA]</scope>
    <source>
        <strain evidence="4">DSM 24450</strain>
    </source>
</reference>